<keyword evidence="1" id="KW-0472">Membrane</keyword>
<evidence type="ECO:0000313" key="2">
    <source>
        <dbReference type="EMBL" id="QKN86031.1"/>
    </source>
</evidence>
<proteinExistence type="predicted"/>
<accession>A0A7D4Z362</accession>
<protein>
    <submittedName>
        <fullName evidence="2">Uncharacterized protein</fullName>
    </submittedName>
</protein>
<feature type="transmembrane region" description="Helical" evidence="1">
    <location>
        <begin position="7"/>
        <end position="30"/>
    </location>
</feature>
<dbReference type="EMBL" id="MN445185">
    <property type="protein sequence ID" value="QKN86031.1"/>
    <property type="molecule type" value="Genomic_DNA"/>
</dbReference>
<reference evidence="2 3" key="1">
    <citation type="submission" date="2019-09" db="EMBL/GenBank/DDBJ databases">
        <authorList>
            <person name="Lin J."/>
            <person name="Cucic S."/>
            <person name="Klem A."/>
            <person name="Kropinski A."/>
            <person name="Anany H."/>
        </authorList>
    </citation>
    <scope>NUCLEOTIDE SEQUENCE [LARGE SCALE GENOMIC DNA]</scope>
</reference>
<name>A0A7D4Z362_9CAUD</name>
<keyword evidence="1" id="KW-1133">Transmembrane helix</keyword>
<gene>
    <name evidence="2" type="ORF">ACEC001_1895</name>
</gene>
<evidence type="ECO:0000256" key="1">
    <source>
        <dbReference type="SAM" id="Phobius"/>
    </source>
</evidence>
<dbReference type="Proteomes" id="UP000515779">
    <property type="component" value="Segment"/>
</dbReference>
<sequence>MVILVKWVGCIICSLVLGAGAYALGAILALTQGWF</sequence>
<organism evidence="2 3">
    <name type="scientific">Escherichia phage vB_EcoM_EC001</name>
    <dbReference type="NCBI Taxonomy" id="2739754"/>
    <lineage>
        <taxon>Viruses</taxon>
        <taxon>Duplodnaviria</taxon>
        <taxon>Heunggongvirae</taxon>
        <taxon>Uroviricota</taxon>
        <taxon>Caudoviricetes</taxon>
        <taxon>Chimalliviridae</taxon>
        <taxon>Seoulvirus</taxon>
        <taxon>Seoulvirus SPN3US</taxon>
    </lineage>
</organism>
<keyword evidence="1" id="KW-0812">Transmembrane</keyword>
<evidence type="ECO:0000313" key="3">
    <source>
        <dbReference type="Proteomes" id="UP000515779"/>
    </source>
</evidence>